<keyword evidence="6" id="KW-0234">DNA repair</keyword>
<feature type="compositionally biased region" description="Acidic residues" evidence="8">
    <location>
        <begin position="490"/>
        <end position="504"/>
    </location>
</feature>
<evidence type="ECO:0000313" key="10">
    <source>
        <dbReference type="Proteomes" id="UP001437256"/>
    </source>
</evidence>
<feature type="compositionally biased region" description="Polar residues" evidence="8">
    <location>
        <begin position="47"/>
        <end position="58"/>
    </location>
</feature>
<organism evidence="9 10">
    <name type="scientific">Marasmius tenuissimus</name>
    <dbReference type="NCBI Taxonomy" id="585030"/>
    <lineage>
        <taxon>Eukaryota</taxon>
        <taxon>Fungi</taxon>
        <taxon>Dikarya</taxon>
        <taxon>Basidiomycota</taxon>
        <taxon>Agaricomycotina</taxon>
        <taxon>Agaricomycetes</taxon>
        <taxon>Agaricomycetidae</taxon>
        <taxon>Agaricales</taxon>
        <taxon>Marasmiineae</taxon>
        <taxon>Marasmiaceae</taxon>
        <taxon>Marasmius</taxon>
    </lineage>
</organism>
<dbReference type="InterPro" id="IPR036237">
    <property type="entry name" value="Xyl_isomerase-like_sf"/>
</dbReference>
<dbReference type="SUPFAM" id="SSF51658">
    <property type="entry name" value="Xylose isomerase-like"/>
    <property type="match status" value="1"/>
</dbReference>
<accession>A0ABR3A0X9</accession>
<feature type="compositionally biased region" description="Acidic residues" evidence="8">
    <location>
        <begin position="450"/>
        <end position="464"/>
    </location>
</feature>
<dbReference type="Proteomes" id="UP001437256">
    <property type="component" value="Unassembled WGS sequence"/>
</dbReference>
<keyword evidence="3" id="KW-0227">DNA damage</keyword>
<evidence type="ECO:0000256" key="7">
    <source>
        <dbReference type="SAM" id="Coils"/>
    </source>
</evidence>
<evidence type="ECO:0000256" key="4">
    <source>
        <dbReference type="ARBA" id="ARBA00022769"/>
    </source>
</evidence>
<dbReference type="Gene3D" id="3.20.20.150">
    <property type="entry name" value="Divalent-metal-dependent TIM barrel enzymes"/>
    <property type="match status" value="1"/>
</dbReference>
<feature type="compositionally biased region" description="Basic and acidic residues" evidence="8">
    <location>
        <begin position="479"/>
        <end position="489"/>
    </location>
</feature>
<keyword evidence="10" id="KW-1185">Reference proteome</keyword>
<keyword evidence="7" id="KW-0175">Coiled coil</keyword>
<name>A0ABR3A0X9_9AGAR</name>
<evidence type="ECO:0000256" key="6">
    <source>
        <dbReference type="ARBA" id="ARBA00023204"/>
    </source>
</evidence>
<dbReference type="InterPro" id="IPR004601">
    <property type="entry name" value="UvdE"/>
</dbReference>
<keyword evidence="2" id="KW-0255">Endonuclease</keyword>
<dbReference type="PANTHER" id="PTHR31290:SF5">
    <property type="entry name" value="UV-DAMAGE ENDONUCLEASE"/>
    <property type="match status" value="1"/>
</dbReference>
<evidence type="ECO:0000313" key="9">
    <source>
        <dbReference type="EMBL" id="KAL0067607.1"/>
    </source>
</evidence>
<evidence type="ECO:0000256" key="2">
    <source>
        <dbReference type="ARBA" id="ARBA00022759"/>
    </source>
</evidence>
<dbReference type="PANTHER" id="PTHR31290">
    <property type="entry name" value="UV-DAMAGE ENDONUCLEASE"/>
    <property type="match status" value="1"/>
</dbReference>
<reference evidence="9 10" key="1">
    <citation type="submission" date="2024-05" db="EMBL/GenBank/DDBJ databases">
        <title>A draft genome resource for the thread blight pathogen Marasmius tenuissimus strain MS-2.</title>
        <authorList>
            <person name="Yulfo-Soto G.E."/>
            <person name="Baruah I.K."/>
            <person name="Amoako-Attah I."/>
            <person name="Bukari Y."/>
            <person name="Meinhardt L.W."/>
            <person name="Bailey B.A."/>
            <person name="Cohen S.P."/>
        </authorList>
    </citation>
    <scope>NUCLEOTIDE SEQUENCE [LARGE SCALE GENOMIC DNA]</scope>
    <source>
        <strain evidence="9 10">MS-2</strain>
    </source>
</reference>
<evidence type="ECO:0000256" key="3">
    <source>
        <dbReference type="ARBA" id="ARBA00022763"/>
    </source>
</evidence>
<dbReference type="EMBL" id="JBBXMP010000024">
    <property type="protein sequence ID" value="KAL0067607.1"/>
    <property type="molecule type" value="Genomic_DNA"/>
</dbReference>
<dbReference type="Pfam" id="PF03851">
    <property type="entry name" value="UvdE"/>
    <property type="match status" value="1"/>
</dbReference>
<feature type="compositionally biased region" description="Polar residues" evidence="8">
    <location>
        <begin position="759"/>
        <end position="771"/>
    </location>
</feature>
<sequence length="986" mass="111591">MSRRSARITARFVAAAPAVQVQQIATAIVTEENTTPAPKSLKRKRQPNQSRPKQSKQLEASEKVEAESGCNVQKDIDTSPSKRGAKRPRKPKPEPVYVIPDVEKKETKFKGRLGYACLNTILRNKKPANEAVFCSRTCRIDTIKKNGLDWVKELGRKNVEDLLTIIQWNEDNKIRFLRMSSEMFPFASHGVYGYSLDYCASLLAQAGDLARKYGHRLTTHPGQFTQLGSPKPGVVEASIRELNYHSEMLDLMGVGADGVMVIHGGGVYEDKAATIERLKKNIRDLLPAGPRARLVLENDELCYNAEDLLPVCEELDIPLIFDYHHDSLYPSSISPSEIIRRANAIFHRRGIRPKQHLSEPRPGAVTIMEKRAHADRCASLPKEMEEEGVSMDVDLMIEAKDKEQAVFELYRMYGLEEVKHESLRPPNEHQTKETKGRKSNKRKKAAGQADDMDDDGELPVEDLGVEPRVRPKRTVSARKKPEVVLHDQSEGSEAEDESEDEEEYTQPAEKRRKRASLFNPTRPLLLMDEPPTSTSAPLSSDQGQPVLELVHHIQKHLDELKLRAQHASTMESQVVRLERKNRKLEAKNFTLLARVNELEQRLQHSDMLLESTERKLRWYRTVINDAFRNAEPEQERTLIIDGENPRHDYSNAQTHRPSEGSNWGIAGEARDDGELEMNQAPTGDIESEMDALEVTRHLLPSSPSTRVSTPPAEIYQTMEGSTLLERVPLTEDVDNEGPSHLLTDETLIASFNDCPPHSPTGSETRLSTTTGEFRLSSAGGSSTESRWKIHFTDPPKASKVKSGPMSWRKMGEKVGLGEHHLADLQTLLNPSSFKLGVAFMEDKAFVHDPFFLEDLSRNQSYLIDWGSERKNQKLAHRIQQAGEGSDGVFHTFVYVSSRRKWHYVSAFKWTVEEVWDVWSSLTDQLDKEAIVLHLCDRNQSDRSAETVLQSLDCGELQQFCVKLASDQRLVQISRERYESMDIATRA</sequence>
<evidence type="ECO:0000256" key="8">
    <source>
        <dbReference type="SAM" id="MobiDB-lite"/>
    </source>
</evidence>
<feature type="region of interest" description="Disordered" evidence="8">
    <location>
        <begin position="757"/>
        <end position="805"/>
    </location>
</feature>
<feature type="compositionally biased region" description="Basic and acidic residues" evidence="8">
    <location>
        <begin position="420"/>
        <end position="436"/>
    </location>
</feature>
<keyword evidence="1" id="KW-0540">Nuclease</keyword>
<keyword evidence="4" id="KW-0228">DNA excision</keyword>
<evidence type="ECO:0000256" key="5">
    <source>
        <dbReference type="ARBA" id="ARBA00022801"/>
    </source>
</evidence>
<keyword evidence="5" id="KW-0378">Hydrolase</keyword>
<dbReference type="NCBIfam" id="TIGR00629">
    <property type="entry name" value="uvde"/>
    <property type="match status" value="1"/>
</dbReference>
<comment type="caution">
    <text evidence="9">The sequence shown here is derived from an EMBL/GenBank/DDBJ whole genome shotgun (WGS) entry which is preliminary data.</text>
</comment>
<feature type="region of interest" description="Disordered" evidence="8">
    <location>
        <begin position="420"/>
        <end position="516"/>
    </location>
</feature>
<protein>
    <submittedName>
        <fullName evidence="9">Uncharacterized protein</fullName>
    </submittedName>
</protein>
<evidence type="ECO:0000256" key="1">
    <source>
        <dbReference type="ARBA" id="ARBA00022722"/>
    </source>
</evidence>
<feature type="region of interest" description="Disordered" evidence="8">
    <location>
        <begin position="29"/>
        <end position="96"/>
    </location>
</feature>
<feature type="coiled-coil region" evidence="7">
    <location>
        <begin position="567"/>
        <end position="615"/>
    </location>
</feature>
<gene>
    <name evidence="9" type="ORF">AAF712_005322</name>
</gene>
<proteinExistence type="predicted"/>